<dbReference type="Pfam" id="PF04002">
    <property type="entry name" value="RadC"/>
    <property type="match status" value="1"/>
</dbReference>
<feature type="domain" description="RadC-like JAB" evidence="1">
    <location>
        <begin position="15"/>
        <end position="81"/>
    </location>
</feature>
<protein>
    <recommendedName>
        <fullName evidence="1">RadC-like JAB domain-containing protein</fullName>
    </recommendedName>
</protein>
<dbReference type="AlphaFoldDB" id="A0A4U1CIH9"/>
<dbReference type="Gene3D" id="3.40.140.10">
    <property type="entry name" value="Cytidine Deaminase, domain 2"/>
    <property type="match status" value="1"/>
</dbReference>
<sequence>MRVGKSPTDLFLCKQQIVGLAIACNATNVVLAQCRDSKKTRFDSFDRLLVVSLFAACEKAEVNIIDYLLCHAGSYYSFINEELLN</sequence>
<accession>A0A4U1CIH9</accession>
<evidence type="ECO:0000313" key="2">
    <source>
        <dbReference type="EMBL" id="TKC06677.1"/>
    </source>
</evidence>
<dbReference type="Proteomes" id="UP000309488">
    <property type="component" value="Unassembled WGS sequence"/>
</dbReference>
<gene>
    <name evidence="2" type="ORF">FA048_15850</name>
</gene>
<dbReference type="OrthoDB" id="759672at2"/>
<dbReference type="InterPro" id="IPR025657">
    <property type="entry name" value="RadC_JAB"/>
</dbReference>
<name>A0A4U1CIH9_9SPHI</name>
<keyword evidence="3" id="KW-1185">Reference proteome</keyword>
<evidence type="ECO:0000313" key="3">
    <source>
        <dbReference type="Proteomes" id="UP000309488"/>
    </source>
</evidence>
<proteinExistence type="predicted"/>
<reference evidence="2 3" key="1">
    <citation type="submission" date="2019-04" db="EMBL/GenBank/DDBJ databases">
        <title>Pedobacter sp. RP-3-22 sp. nov., isolated from Arctic soil.</title>
        <authorList>
            <person name="Dahal R.H."/>
            <person name="Kim D.-U."/>
        </authorList>
    </citation>
    <scope>NUCLEOTIDE SEQUENCE [LARGE SCALE GENOMIC DNA]</scope>
    <source>
        <strain evidence="2 3">RP-3-22</strain>
    </source>
</reference>
<comment type="caution">
    <text evidence="2">The sequence shown here is derived from an EMBL/GenBank/DDBJ whole genome shotgun (WGS) entry which is preliminary data.</text>
</comment>
<dbReference type="EMBL" id="SWBR01000004">
    <property type="protein sequence ID" value="TKC06677.1"/>
    <property type="molecule type" value="Genomic_DNA"/>
</dbReference>
<organism evidence="2 3">
    <name type="scientific">Pedobacter polaris</name>
    <dbReference type="NCBI Taxonomy" id="2571273"/>
    <lineage>
        <taxon>Bacteria</taxon>
        <taxon>Pseudomonadati</taxon>
        <taxon>Bacteroidota</taxon>
        <taxon>Sphingobacteriia</taxon>
        <taxon>Sphingobacteriales</taxon>
        <taxon>Sphingobacteriaceae</taxon>
        <taxon>Pedobacter</taxon>
    </lineage>
</organism>
<evidence type="ECO:0000259" key="1">
    <source>
        <dbReference type="Pfam" id="PF04002"/>
    </source>
</evidence>